<evidence type="ECO:0000256" key="3">
    <source>
        <dbReference type="ARBA" id="ARBA00022833"/>
    </source>
</evidence>
<dbReference type="AlphaFoldDB" id="A0ABD3M510"/>
<dbReference type="Proteomes" id="UP001530293">
    <property type="component" value="Unassembled WGS sequence"/>
</dbReference>
<proteinExistence type="predicted"/>
<keyword evidence="1" id="KW-0479">Metal-binding</keyword>
<gene>
    <name evidence="5" type="ORF">ACHAWU_008642</name>
</gene>
<accession>A0ABD3M510</accession>
<keyword evidence="2" id="KW-0677">Repeat</keyword>
<dbReference type="Pfam" id="PF04968">
    <property type="entry name" value="CHORD"/>
    <property type="match status" value="1"/>
</dbReference>
<organism evidence="5 6">
    <name type="scientific">Discostella pseudostelligera</name>
    <dbReference type="NCBI Taxonomy" id="259834"/>
    <lineage>
        <taxon>Eukaryota</taxon>
        <taxon>Sar</taxon>
        <taxon>Stramenopiles</taxon>
        <taxon>Ochrophyta</taxon>
        <taxon>Bacillariophyta</taxon>
        <taxon>Coscinodiscophyceae</taxon>
        <taxon>Thalassiosirophycidae</taxon>
        <taxon>Stephanodiscales</taxon>
        <taxon>Stephanodiscaceae</taxon>
        <taxon>Discostella</taxon>
    </lineage>
</organism>
<comment type="caution">
    <text evidence="5">The sequence shown here is derived from an EMBL/GenBank/DDBJ whole genome shotgun (WGS) entry which is preliminary data.</text>
</comment>
<evidence type="ECO:0000259" key="4">
    <source>
        <dbReference type="PROSITE" id="PS51401"/>
    </source>
</evidence>
<evidence type="ECO:0000313" key="5">
    <source>
        <dbReference type="EMBL" id="KAL3759033.1"/>
    </source>
</evidence>
<dbReference type="InterPro" id="IPR039790">
    <property type="entry name" value="CHRD1"/>
</dbReference>
<feature type="domain" description="CHORD" evidence="4">
    <location>
        <begin position="132"/>
        <end position="192"/>
    </location>
</feature>
<evidence type="ECO:0000256" key="2">
    <source>
        <dbReference type="ARBA" id="ARBA00022737"/>
    </source>
</evidence>
<dbReference type="PANTHER" id="PTHR46983">
    <property type="entry name" value="CYSTEINE AND HISTIDINE-RICH DOMAIN-CONTAINING PROTEIN 1"/>
    <property type="match status" value="1"/>
</dbReference>
<dbReference type="PANTHER" id="PTHR46983:SF3">
    <property type="entry name" value="CHPADIPLOID STATE MAINTENANCE PROTEIN CHPA"/>
    <property type="match status" value="1"/>
</dbReference>
<keyword evidence="3" id="KW-0862">Zinc</keyword>
<evidence type="ECO:0000313" key="6">
    <source>
        <dbReference type="Proteomes" id="UP001530293"/>
    </source>
</evidence>
<keyword evidence="6" id="KW-1185">Reference proteome</keyword>
<dbReference type="GO" id="GO:0046872">
    <property type="term" value="F:metal ion binding"/>
    <property type="evidence" value="ECO:0007669"/>
    <property type="project" value="UniProtKB-KW"/>
</dbReference>
<protein>
    <recommendedName>
        <fullName evidence="4">CHORD domain-containing protein</fullName>
    </recommendedName>
</protein>
<reference evidence="5 6" key="1">
    <citation type="submission" date="2024-10" db="EMBL/GenBank/DDBJ databases">
        <title>Updated reference genomes for cyclostephanoid diatoms.</title>
        <authorList>
            <person name="Roberts W.R."/>
            <person name="Alverson A.J."/>
        </authorList>
    </citation>
    <scope>NUCLEOTIDE SEQUENCE [LARGE SCALE GENOMIC DNA]</scope>
    <source>
        <strain evidence="5 6">AJA232-27</strain>
    </source>
</reference>
<dbReference type="PROSITE" id="PS51401">
    <property type="entry name" value="CHORD"/>
    <property type="match status" value="1"/>
</dbReference>
<dbReference type="Gene3D" id="4.10.1130.20">
    <property type="match status" value="1"/>
</dbReference>
<name>A0ABD3M510_9STRA</name>
<dbReference type="InterPro" id="IPR007051">
    <property type="entry name" value="CHORD_dom"/>
</dbReference>
<dbReference type="EMBL" id="JALLBG020000214">
    <property type="protein sequence ID" value="KAL3759033.1"/>
    <property type="molecule type" value="Genomic_DNA"/>
</dbReference>
<evidence type="ECO:0000256" key="1">
    <source>
        <dbReference type="ARBA" id="ARBA00022723"/>
    </source>
</evidence>
<sequence length="311" mass="34198">MKVFLRYEDNDDDSLHKTLKITLPKSWVSGPASRLLEQFVESYNAGAGGSANQLAVDDMHLSVRRSSNGGVDGGGDTTLQDLPSDGIVIETISDREDVYICHGPSRTLTEINAERQSAIEKKKVDEEQLSRCVHFGCNQRFPRGGPYPTNCKYHTGPPVFHETAKFWSCCPNKKAFDWEEFQSLPACQSGTCTDVKDEGSESQKQFLGGCDIREKMNGPKLRSIDDFNASVAAGGSEGAPVLERLRSVLEELGVENELFDQVLEGIKNEVAHKLTTTDCDDALVVDESMQILGGKLKNALKAIAVEQLRIK</sequence>